<dbReference type="Proteomes" id="UP000663722">
    <property type="component" value="Chromosome"/>
</dbReference>
<dbReference type="KEGG" id="dmm:dnm_017700"/>
<protein>
    <submittedName>
        <fullName evidence="1">Uncharacterized protein</fullName>
    </submittedName>
</protein>
<evidence type="ECO:0000313" key="1">
    <source>
        <dbReference type="EMBL" id="QTA85756.1"/>
    </source>
</evidence>
<keyword evidence="2" id="KW-1185">Reference proteome</keyword>
<evidence type="ECO:0000313" key="2">
    <source>
        <dbReference type="Proteomes" id="UP000663722"/>
    </source>
</evidence>
<reference evidence="1" key="1">
    <citation type="journal article" date="2021" name="Microb. Physiol.">
        <title>Proteogenomic Insights into the Physiology of Marine, Sulfate-Reducing, Filamentous Desulfonema limicola and Desulfonema magnum.</title>
        <authorList>
            <person name="Schnaars V."/>
            <person name="Wohlbrand L."/>
            <person name="Scheve S."/>
            <person name="Hinrichs C."/>
            <person name="Reinhardt R."/>
            <person name="Rabus R."/>
        </authorList>
    </citation>
    <scope>NUCLEOTIDE SEQUENCE</scope>
    <source>
        <strain evidence="1">4be13</strain>
    </source>
</reference>
<gene>
    <name evidence="1" type="ORF">dnm_017700</name>
</gene>
<name>A0A975BHW3_9BACT</name>
<sequence>MRWEQTKKPGFSECIFMVKGLNPISYINWTLDKISTQNENVIYHTDLIT</sequence>
<accession>A0A975BHW3</accession>
<proteinExistence type="predicted"/>
<organism evidence="1 2">
    <name type="scientific">Desulfonema magnum</name>
    <dbReference type="NCBI Taxonomy" id="45655"/>
    <lineage>
        <taxon>Bacteria</taxon>
        <taxon>Pseudomonadati</taxon>
        <taxon>Thermodesulfobacteriota</taxon>
        <taxon>Desulfobacteria</taxon>
        <taxon>Desulfobacterales</taxon>
        <taxon>Desulfococcaceae</taxon>
        <taxon>Desulfonema</taxon>
    </lineage>
</organism>
<dbReference type="AlphaFoldDB" id="A0A975BHW3"/>
<dbReference type="EMBL" id="CP061800">
    <property type="protein sequence ID" value="QTA85756.1"/>
    <property type="molecule type" value="Genomic_DNA"/>
</dbReference>